<proteinExistence type="predicted"/>
<dbReference type="EMBL" id="RKRA01000001">
    <property type="protein sequence ID" value="RPF25877.1"/>
    <property type="molecule type" value="Genomic_DNA"/>
</dbReference>
<evidence type="ECO:0000259" key="1">
    <source>
        <dbReference type="PROSITE" id="PS50943"/>
    </source>
</evidence>
<dbReference type="PROSITE" id="PS50943">
    <property type="entry name" value="HTH_CROC1"/>
    <property type="match status" value="1"/>
</dbReference>
<dbReference type="Pfam" id="PF13560">
    <property type="entry name" value="HTH_31"/>
    <property type="match status" value="1"/>
</dbReference>
<accession>A0A3N4Z009</accession>
<organism evidence="2 3">
    <name type="scientific">Georgenia muralis</name>
    <dbReference type="NCBI Taxonomy" id="154117"/>
    <lineage>
        <taxon>Bacteria</taxon>
        <taxon>Bacillati</taxon>
        <taxon>Actinomycetota</taxon>
        <taxon>Actinomycetes</taxon>
        <taxon>Micrococcales</taxon>
        <taxon>Bogoriellaceae</taxon>
        <taxon>Georgenia</taxon>
    </lineage>
</organism>
<dbReference type="SUPFAM" id="SSF47413">
    <property type="entry name" value="lambda repressor-like DNA-binding domains"/>
    <property type="match status" value="1"/>
</dbReference>
<feature type="domain" description="HTH cro/C1-type" evidence="1">
    <location>
        <begin position="30"/>
        <end position="84"/>
    </location>
</feature>
<dbReference type="OrthoDB" id="5145827at2"/>
<dbReference type="GO" id="GO:0003677">
    <property type="term" value="F:DNA binding"/>
    <property type="evidence" value="ECO:0007669"/>
    <property type="project" value="UniProtKB-KW"/>
</dbReference>
<evidence type="ECO:0000313" key="3">
    <source>
        <dbReference type="Proteomes" id="UP000280726"/>
    </source>
</evidence>
<name>A0A3N4Z009_9MICO</name>
<dbReference type="RefSeq" id="WP_123913979.1">
    <property type="nucleotide sequence ID" value="NZ_RKRA01000001.1"/>
</dbReference>
<evidence type="ECO:0000313" key="2">
    <source>
        <dbReference type="EMBL" id="RPF25877.1"/>
    </source>
</evidence>
<keyword evidence="2" id="KW-0238">DNA-binding</keyword>
<dbReference type="CDD" id="cd00093">
    <property type="entry name" value="HTH_XRE"/>
    <property type="match status" value="1"/>
</dbReference>
<dbReference type="AlphaFoldDB" id="A0A3N4Z009"/>
<protein>
    <submittedName>
        <fullName evidence="2">DNA-binding Xre family transcriptional regulator</fullName>
    </submittedName>
</protein>
<reference evidence="2 3" key="1">
    <citation type="submission" date="2018-11" db="EMBL/GenBank/DDBJ databases">
        <title>Sequencing the genomes of 1000 actinobacteria strains.</title>
        <authorList>
            <person name="Klenk H.-P."/>
        </authorList>
    </citation>
    <scope>NUCLEOTIDE SEQUENCE [LARGE SCALE GENOMIC DNA]</scope>
    <source>
        <strain evidence="2 3">DSM 14418</strain>
    </source>
</reference>
<dbReference type="InterPro" id="IPR001387">
    <property type="entry name" value="Cro/C1-type_HTH"/>
</dbReference>
<gene>
    <name evidence="2" type="ORF">EDD32_0291</name>
</gene>
<dbReference type="InterPro" id="IPR010982">
    <property type="entry name" value="Lambda_DNA-bd_dom_sf"/>
</dbReference>
<dbReference type="SMART" id="SM00530">
    <property type="entry name" value="HTH_XRE"/>
    <property type="match status" value="1"/>
</dbReference>
<dbReference type="Gene3D" id="1.10.260.40">
    <property type="entry name" value="lambda repressor-like DNA-binding domains"/>
    <property type="match status" value="1"/>
</dbReference>
<keyword evidence="3" id="KW-1185">Reference proteome</keyword>
<sequence>MYEHMAYEGLFDDLPDLRAGGLGAVVAANIRYEAARRGLTQQDLGEIVGRSRPAISQRATGKVPWSLDDVGRLAPALGMRPGDLLVAPETARARSDRRW</sequence>
<dbReference type="Proteomes" id="UP000280726">
    <property type="component" value="Unassembled WGS sequence"/>
</dbReference>
<comment type="caution">
    <text evidence="2">The sequence shown here is derived from an EMBL/GenBank/DDBJ whole genome shotgun (WGS) entry which is preliminary data.</text>
</comment>